<evidence type="ECO:0000313" key="2">
    <source>
        <dbReference type="EnsemblMetazoa" id="CJA06889a.1"/>
    </source>
</evidence>
<keyword evidence="1" id="KW-0812">Transmembrane</keyword>
<accession>A0A8R1DMI2</accession>
<feature type="transmembrane region" description="Helical" evidence="1">
    <location>
        <begin position="76"/>
        <end position="98"/>
    </location>
</feature>
<dbReference type="Pfam" id="PF10324">
    <property type="entry name" value="7TM_GPCR_Srw"/>
    <property type="match status" value="1"/>
</dbReference>
<keyword evidence="3" id="KW-1185">Reference proteome</keyword>
<dbReference type="PANTHER" id="PTHR47419:SF2">
    <property type="entry name" value="G-PROTEIN COUPLED RECEPTORS FAMILY 1 PROFILE DOMAIN-CONTAINING PROTEIN"/>
    <property type="match status" value="1"/>
</dbReference>
<dbReference type="EnsemblMetazoa" id="CJA06889a.1">
    <property type="protein sequence ID" value="CJA06889a.1"/>
    <property type="gene ID" value="WBGene00126093"/>
</dbReference>
<dbReference type="InterPro" id="IPR019427">
    <property type="entry name" value="7TM_GPCR_serpentine_rcpt_Srw"/>
</dbReference>
<feature type="transmembrane region" description="Helical" evidence="1">
    <location>
        <begin position="41"/>
        <end position="64"/>
    </location>
</feature>
<evidence type="ECO:0000313" key="3">
    <source>
        <dbReference type="Proteomes" id="UP000005237"/>
    </source>
</evidence>
<keyword evidence="1" id="KW-1133">Transmembrane helix</keyword>
<dbReference type="SUPFAM" id="SSF81321">
    <property type="entry name" value="Family A G protein-coupled receptor-like"/>
    <property type="match status" value="1"/>
</dbReference>
<reference evidence="3" key="1">
    <citation type="submission" date="2010-08" db="EMBL/GenBank/DDBJ databases">
        <authorList>
            <consortium name="Caenorhabditis japonica Sequencing Consortium"/>
            <person name="Wilson R.K."/>
        </authorList>
    </citation>
    <scope>NUCLEOTIDE SEQUENCE [LARGE SCALE GENOMIC DNA]</scope>
    <source>
        <strain evidence="3">DF5081</strain>
    </source>
</reference>
<dbReference type="GO" id="GO:0008528">
    <property type="term" value="F:G protein-coupled peptide receptor activity"/>
    <property type="evidence" value="ECO:0007669"/>
    <property type="project" value="InterPro"/>
</dbReference>
<sequence length="103" mass="11577">MSSALNCTQIVEAFPDPGTGNADNIRFLVLIMAIVSAYRPYHYYVLLSLIFFSFFANILIVVILSHREMRKVGVNVTMMIIAICDFGCAFTAIVSMLLRNYTN</sequence>
<protein>
    <submittedName>
        <fullName evidence="2">Sideroflexin</fullName>
    </submittedName>
</protein>
<name>A0A8R1DMI2_CAEJA</name>
<dbReference type="AlphaFoldDB" id="A0A8R1DMI2"/>
<keyword evidence="1" id="KW-0472">Membrane</keyword>
<organism evidence="2 3">
    <name type="scientific">Caenorhabditis japonica</name>
    <dbReference type="NCBI Taxonomy" id="281687"/>
    <lineage>
        <taxon>Eukaryota</taxon>
        <taxon>Metazoa</taxon>
        <taxon>Ecdysozoa</taxon>
        <taxon>Nematoda</taxon>
        <taxon>Chromadorea</taxon>
        <taxon>Rhabditida</taxon>
        <taxon>Rhabditina</taxon>
        <taxon>Rhabditomorpha</taxon>
        <taxon>Rhabditoidea</taxon>
        <taxon>Rhabditidae</taxon>
        <taxon>Peloderinae</taxon>
        <taxon>Caenorhabditis</taxon>
    </lineage>
</organism>
<evidence type="ECO:0000256" key="1">
    <source>
        <dbReference type="SAM" id="Phobius"/>
    </source>
</evidence>
<dbReference type="PANTHER" id="PTHR47419">
    <property type="entry name" value="DROMYOSUPPRESSIN RECEPTOR RELATED-RELATED"/>
    <property type="match status" value="1"/>
</dbReference>
<dbReference type="Proteomes" id="UP000005237">
    <property type="component" value="Unassembled WGS sequence"/>
</dbReference>
<proteinExistence type="predicted"/>
<reference evidence="2" key="2">
    <citation type="submission" date="2022-06" db="UniProtKB">
        <authorList>
            <consortium name="EnsemblMetazoa"/>
        </authorList>
    </citation>
    <scope>IDENTIFICATION</scope>
    <source>
        <strain evidence="2">DF5081</strain>
    </source>
</reference>